<evidence type="ECO:0000256" key="1">
    <source>
        <dbReference type="SAM" id="Phobius"/>
    </source>
</evidence>
<dbReference type="PANTHER" id="PTHR11161:SF0">
    <property type="entry name" value="O-ACYLTRANSFERASE LIKE PROTEIN"/>
    <property type="match status" value="1"/>
</dbReference>
<feature type="transmembrane region" description="Helical" evidence="1">
    <location>
        <begin position="52"/>
        <end position="69"/>
    </location>
</feature>
<comment type="caution">
    <text evidence="2">The sequence shown here is derived from an EMBL/GenBank/DDBJ whole genome shotgun (WGS) entry which is preliminary data.</text>
</comment>
<dbReference type="EMBL" id="QKKF02011224">
    <property type="protein sequence ID" value="RZF44229.1"/>
    <property type="molecule type" value="Genomic_DNA"/>
</dbReference>
<dbReference type="InterPro" id="IPR052728">
    <property type="entry name" value="O2_lipid_transport_reg"/>
</dbReference>
<evidence type="ECO:0000313" key="3">
    <source>
        <dbReference type="Proteomes" id="UP000291343"/>
    </source>
</evidence>
<keyword evidence="1" id="KW-1133">Transmembrane helix</keyword>
<protein>
    <submittedName>
        <fullName evidence="2">Uncharacterized protein</fullName>
    </submittedName>
</protein>
<accession>A0A482XFG8</accession>
<gene>
    <name evidence="2" type="ORF">LSTR_LSTR003869</name>
</gene>
<name>A0A482XFG8_LAOST</name>
<evidence type="ECO:0000313" key="2">
    <source>
        <dbReference type="EMBL" id="RZF44229.1"/>
    </source>
</evidence>
<dbReference type="PANTHER" id="PTHR11161">
    <property type="entry name" value="O-ACYLTRANSFERASE"/>
    <property type="match status" value="1"/>
</dbReference>
<organism evidence="2 3">
    <name type="scientific">Laodelphax striatellus</name>
    <name type="common">Small brown planthopper</name>
    <name type="synonym">Delphax striatella</name>
    <dbReference type="NCBI Taxonomy" id="195883"/>
    <lineage>
        <taxon>Eukaryota</taxon>
        <taxon>Metazoa</taxon>
        <taxon>Ecdysozoa</taxon>
        <taxon>Arthropoda</taxon>
        <taxon>Hexapoda</taxon>
        <taxon>Insecta</taxon>
        <taxon>Pterygota</taxon>
        <taxon>Neoptera</taxon>
        <taxon>Paraneoptera</taxon>
        <taxon>Hemiptera</taxon>
        <taxon>Auchenorrhyncha</taxon>
        <taxon>Fulgoroidea</taxon>
        <taxon>Delphacidae</taxon>
        <taxon>Criomorphinae</taxon>
        <taxon>Laodelphax</taxon>
    </lineage>
</organism>
<keyword evidence="3" id="KW-1185">Reference proteome</keyword>
<dbReference type="InParanoid" id="A0A482XFG8"/>
<sequence length="98" mass="10853">MTVTKSMELEKTVTVGWIIAVVSLLAALFGVYPFVQSNFTHDRITDSLYKAFHRSLFGLGGAWIIYVCYTGQSEILNQILSSPALQPLGKVSYCLYGI</sequence>
<keyword evidence="1" id="KW-0472">Membrane</keyword>
<dbReference type="AlphaFoldDB" id="A0A482XFG8"/>
<dbReference type="OrthoDB" id="6629899at2759"/>
<dbReference type="Proteomes" id="UP000291343">
    <property type="component" value="Unassembled WGS sequence"/>
</dbReference>
<feature type="transmembrane region" description="Helical" evidence="1">
    <location>
        <begin position="12"/>
        <end position="32"/>
    </location>
</feature>
<proteinExistence type="predicted"/>
<keyword evidence="1" id="KW-0812">Transmembrane</keyword>
<reference evidence="2 3" key="1">
    <citation type="journal article" date="2017" name="Gigascience">
        <title>Genome sequence of the small brown planthopper, Laodelphax striatellus.</title>
        <authorList>
            <person name="Zhu J."/>
            <person name="Jiang F."/>
            <person name="Wang X."/>
            <person name="Yang P."/>
            <person name="Bao Y."/>
            <person name="Zhao W."/>
            <person name="Wang W."/>
            <person name="Lu H."/>
            <person name="Wang Q."/>
            <person name="Cui N."/>
            <person name="Li J."/>
            <person name="Chen X."/>
            <person name="Luo L."/>
            <person name="Yu J."/>
            <person name="Kang L."/>
            <person name="Cui F."/>
        </authorList>
    </citation>
    <scope>NUCLEOTIDE SEQUENCE [LARGE SCALE GENOMIC DNA]</scope>
    <source>
        <strain evidence="2">Lst14</strain>
    </source>
</reference>